<name>A0A8U0HSF3_9EURY</name>
<dbReference type="Pfam" id="PF25213">
    <property type="entry name" value="HVO_A0261_N"/>
    <property type="match status" value="1"/>
</dbReference>
<dbReference type="Pfam" id="PF08350">
    <property type="entry name" value="FilR1_middle"/>
    <property type="match status" value="1"/>
</dbReference>
<dbReference type="RefSeq" id="WP_248649793.1">
    <property type="nucleotide sequence ID" value="NZ_CP096659.1"/>
</dbReference>
<feature type="domain" description="HVO-A0261-like N-terminal" evidence="2">
    <location>
        <begin position="11"/>
        <end position="91"/>
    </location>
</feature>
<dbReference type="KEGG" id="halx:M0R89_14485"/>
<evidence type="ECO:0000259" key="2">
    <source>
        <dbReference type="Pfam" id="PF25213"/>
    </source>
</evidence>
<dbReference type="GeneID" id="72186430"/>
<proteinExistence type="predicted"/>
<dbReference type="Gene3D" id="1.10.10.10">
    <property type="entry name" value="Winged helix-like DNA-binding domain superfamily/Winged helix DNA-binding domain"/>
    <property type="match status" value="1"/>
</dbReference>
<dbReference type="InterPro" id="IPR036390">
    <property type="entry name" value="WH_DNA-bd_sf"/>
</dbReference>
<keyword evidence="4" id="KW-1185">Reference proteome</keyword>
<evidence type="ECO:0000259" key="1">
    <source>
        <dbReference type="Pfam" id="PF08350"/>
    </source>
</evidence>
<dbReference type="InterPro" id="IPR036388">
    <property type="entry name" value="WH-like_DNA-bd_sf"/>
</dbReference>
<protein>
    <submittedName>
        <fullName evidence="3">Uncharacterized protein</fullName>
    </submittedName>
</protein>
<sequence length="271" mass="30762">MSPRTIEPTLDAIRVFANSANSVRVFEALTDGPTTSRDLAERTGASRSTVARILDEGESREWIRSEGSRYELTDLGSVMIREFRDYVRTLEGVQHLGEAVHWLPSPARSLDFRHFCDADVITPTRPDPSEPYDYVAEAIRTATELRSLVELAMRRYVEIIDDRSEAGQLDAQVVLEASWFDHLGAESEQVPLWRRRAERNGVWKYEGDVPINLHIFDEQVVLWLGDRVGDERMVRGVLATENPTVESWAESLYEEYRAASEPLDPETLPGA</sequence>
<evidence type="ECO:0000313" key="4">
    <source>
        <dbReference type="Proteomes" id="UP000830729"/>
    </source>
</evidence>
<reference evidence="3 4" key="1">
    <citation type="submission" date="2022-04" db="EMBL/GenBank/DDBJ databases">
        <title>Diverse halophilic archaea isolated from saline environments.</title>
        <authorList>
            <person name="Cui H.-L."/>
        </authorList>
    </citation>
    <scope>NUCLEOTIDE SEQUENCE [LARGE SCALE GENOMIC DNA]</scope>
    <source>
        <strain evidence="3 4">XZYJT49</strain>
    </source>
</reference>
<feature type="domain" description="Methanogenesis regulatory protein FilR1 middle" evidence="1">
    <location>
        <begin position="128"/>
        <end position="258"/>
    </location>
</feature>
<dbReference type="SUPFAM" id="SSF46785">
    <property type="entry name" value="Winged helix' DNA-binding domain"/>
    <property type="match status" value="1"/>
</dbReference>
<organism evidence="3 4">
    <name type="scientific">Halorussus limi</name>
    <dbReference type="NCBI Taxonomy" id="2938695"/>
    <lineage>
        <taxon>Archaea</taxon>
        <taxon>Methanobacteriati</taxon>
        <taxon>Methanobacteriota</taxon>
        <taxon>Stenosarchaea group</taxon>
        <taxon>Halobacteria</taxon>
        <taxon>Halobacteriales</taxon>
        <taxon>Haladaptataceae</taxon>
        <taxon>Halorussus</taxon>
    </lineage>
</organism>
<dbReference type="Proteomes" id="UP000830729">
    <property type="component" value="Chromosome"/>
</dbReference>
<dbReference type="AlphaFoldDB" id="A0A8U0HSF3"/>
<accession>A0A8U0HSF3</accession>
<evidence type="ECO:0000313" key="3">
    <source>
        <dbReference type="EMBL" id="UPV73741.1"/>
    </source>
</evidence>
<gene>
    <name evidence="3" type="ORF">M0R89_14485</name>
</gene>
<dbReference type="InterPro" id="IPR013561">
    <property type="entry name" value="FilR1_middle_dom"/>
</dbReference>
<dbReference type="InterPro" id="IPR057527">
    <property type="entry name" value="HVO_A0261-like_N"/>
</dbReference>
<dbReference type="EMBL" id="CP096659">
    <property type="protein sequence ID" value="UPV73741.1"/>
    <property type="molecule type" value="Genomic_DNA"/>
</dbReference>